<evidence type="ECO:0000313" key="2">
    <source>
        <dbReference type="Proteomes" id="UP000789901"/>
    </source>
</evidence>
<dbReference type="EMBL" id="CAJVQB010036959">
    <property type="protein sequence ID" value="CAG8824682.1"/>
    <property type="molecule type" value="Genomic_DNA"/>
</dbReference>
<proteinExistence type="predicted"/>
<organism evidence="1 2">
    <name type="scientific">Gigaspora margarita</name>
    <dbReference type="NCBI Taxonomy" id="4874"/>
    <lineage>
        <taxon>Eukaryota</taxon>
        <taxon>Fungi</taxon>
        <taxon>Fungi incertae sedis</taxon>
        <taxon>Mucoromycota</taxon>
        <taxon>Glomeromycotina</taxon>
        <taxon>Glomeromycetes</taxon>
        <taxon>Diversisporales</taxon>
        <taxon>Gigasporaceae</taxon>
        <taxon>Gigaspora</taxon>
    </lineage>
</organism>
<name>A0ABN7WAI2_GIGMA</name>
<gene>
    <name evidence="1" type="ORF">GMARGA_LOCUS28642</name>
</gene>
<evidence type="ECO:0000313" key="1">
    <source>
        <dbReference type="EMBL" id="CAG8824682.1"/>
    </source>
</evidence>
<comment type="caution">
    <text evidence="1">The sequence shown here is derived from an EMBL/GenBank/DDBJ whole genome shotgun (WGS) entry which is preliminary data.</text>
</comment>
<dbReference type="InterPro" id="IPR010982">
    <property type="entry name" value="Lambda_DNA-bd_dom_sf"/>
</dbReference>
<dbReference type="Proteomes" id="UP000789901">
    <property type="component" value="Unassembled WGS sequence"/>
</dbReference>
<protein>
    <submittedName>
        <fullName evidence="1">234_t:CDS:1</fullName>
    </submittedName>
</protein>
<sequence length="214" mass="25224">MNQIKPNLIYPPEGGVLYDCNYLINGRSIKRLIISNHYKQKHSKYMSDEKIIKFIADYLDGENFYNGEKKGPWEFFTLEPIFYENKKYKLIWLLNEEITDFLGVVNCCYKELEKVCKELSAPGYPRSNVALPQDASPLDRSKYSICKRILLYKQKNNLPVEELAQKINLTIPEVEDILFARINRFTLDRLVSYVANLLPIFELQINERRRENSL</sequence>
<keyword evidence="2" id="KW-1185">Reference proteome</keyword>
<dbReference type="Gene3D" id="1.10.260.40">
    <property type="entry name" value="lambda repressor-like DNA-binding domains"/>
    <property type="match status" value="1"/>
</dbReference>
<reference evidence="1 2" key="1">
    <citation type="submission" date="2021-06" db="EMBL/GenBank/DDBJ databases">
        <authorList>
            <person name="Kallberg Y."/>
            <person name="Tangrot J."/>
            <person name="Rosling A."/>
        </authorList>
    </citation>
    <scope>NUCLEOTIDE SEQUENCE [LARGE SCALE GENOMIC DNA]</scope>
    <source>
        <strain evidence="1 2">120-4 pot B 10/14</strain>
    </source>
</reference>
<accession>A0ABN7WAI2</accession>